<dbReference type="EMBL" id="JAETWB010000017">
    <property type="protein sequence ID" value="MBL6080791.1"/>
    <property type="molecule type" value="Genomic_DNA"/>
</dbReference>
<proteinExistence type="predicted"/>
<dbReference type="RefSeq" id="WP_202834020.1">
    <property type="nucleotide sequence ID" value="NZ_JAETWB010000017.1"/>
</dbReference>
<dbReference type="Proteomes" id="UP000660885">
    <property type="component" value="Unassembled WGS sequence"/>
</dbReference>
<protein>
    <submittedName>
        <fullName evidence="1">Uncharacterized protein</fullName>
    </submittedName>
</protein>
<keyword evidence="2" id="KW-1185">Reference proteome</keyword>
<name>A0ABS1U7Z0_9PROT</name>
<evidence type="ECO:0000313" key="1">
    <source>
        <dbReference type="EMBL" id="MBL6080791.1"/>
    </source>
</evidence>
<reference evidence="1 2" key="1">
    <citation type="submission" date="2021-01" db="EMBL/GenBank/DDBJ databases">
        <title>Belnapia mucosa sp. nov. and Belnapia arida sp. nov., isolated from the Tabernas Desert (Almeria, Spain).</title>
        <authorList>
            <person name="Molina-Menor E."/>
            <person name="Vidal-Verdu A."/>
            <person name="Calonge A."/>
            <person name="Satari L."/>
            <person name="Pereto J."/>
            <person name="Porcar M."/>
        </authorList>
    </citation>
    <scope>NUCLEOTIDE SEQUENCE [LARGE SCALE GENOMIC DNA]</scope>
    <source>
        <strain evidence="1 2">T18</strain>
    </source>
</reference>
<comment type="caution">
    <text evidence="1">The sequence shown here is derived from an EMBL/GenBank/DDBJ whole genome shotgun (WGS) entry which is preliminary data.</text>
</comment>
<accession>A0ABS1U7Z0</accession>
<sequence>MDRRLLLAGGLAPILVWAAGARAQGSGHGHAHSGNEVKIGRHEVELTVRGAEATLLVRDERDQPVDAASYSASAVVLARGNERRTLEFRPAGANRMVAPVDFPFDGKFRATVTLRGPGGDLGTGRFNLDPVR</sequence>
<organism evidence="1 2">
    <name type="scientific">Belnapia arida</name>
    <dbReference type="NCBI Taxonomy" id="2804533"/>
    <lineage>
        <taxon>Bacteria</taxon>
        <taxon>Pseudomonadati</taxon>
        <taxon>Pseudomonadota</taxon>
        <taxon>Alphaproteobacteria</taxon>
        <taxon>Acetobacterales</taxon>
        <taxon>Roseomonadaceae</taxon>
        <taxon>Belnapia</taxon>
    </lineage>
</organism>
<gene>
    <name evidence="1" type="ORF">JMJ56_22510</name>
</gene>
<evidence type="ECO:0000313" key="2">
    <source>
        <dbReference type="Proteomes" id="UP000660885"/>
    </source>
</evidence>